<keyword evidence="7 8" id="KW-0413">Isomerase</keyword>
<evidence type="ECO:0000256" key="3">
    <source>
        <dbReference type="ARBA" id="ARBA00012098"/>
    </source>
</evidence>
<comment type="similarity">
    <text evidence="7">Belongs to the dTDP-4-dehydrorhamnose 3,5-epimerase family.</text>
</comment>
<dbReference type="NCBIfam" id="TIGR01221">
    <property type="entry name" value="rmlC"/>
    <property type="match status" value="1"/>
</dbReference>
<dbReference type="Pfam" id="PF00908">
    <property type="entry name" value="dTDP_sugar_isom"/>
    <property type="match status" value="1"/>
</dbReference>
<feature type="active site" description="Proton acceptor" evidence="5">
    <location>
        <position position="61"/>
    </location>
</feature>
<evidence type="ECO:0000256" key="7">
    <source>
        <dbReference type="RuleBase" id="RU364069"/>
    </source>
</evidence>
<dbReference type="GO" id="GO:0000271">
    <property type="term" value="P:polysaccharide biosynthetic process"/>
    <property type="evidence" value="ECO:0007669"/>
    <property type="project" value="TreeGrafter"/>
</dbReference>
<evidence type="ECO:0000256" key="5">
    <source>
        <dbReference type="PIRSR" id="PIRSR600888-1"/>
    </source>
</evidence>
<evidence type="ECO:0000256" key="1">
    <source>
        <dbReference type="ARBA" id="ARBA00001298"/>
    </source>
</evidence>
<protein>
    <recommendedName>
        <fullName evidence="4 7">dTDP-4-dehydrorhamnose 3,5-epimerase</fullName>
        <ecNumber evidence="3 7">5.1.3.13</ecNumber>
    </recommendedName>
    <alternativeName>
        <fullName evidence="7">Thymidine diphospho-4-keto-rhamnose 3,5-epimerase</fullName>
    </alternativeName>
</protein>
<evidence type="ECO:0000256" key="4">
    <source>
        <dbReference type="ARBA" id="ARBA00019595"/>
    </source>
</evidence>
<dbReference type="PANTHER" id="PTHR21047:SF2">
    <property type="entry name" value="THYMIDINE DIPHOSPHO-4-KETO-RHAMNOSE 3,5-EPIMERASE"/>
    <property type="match status" value="1"/>
</dbReference>
<dbReference type="InterPro" id="IPR011051">
    <property type="entry name" value="RmlC_Cupin_sf"/>
</dbReference>
<evidence type="ECO:0000256" key="2">
    <source>
        <dbReference type="ARBA" id="ARBA00001997"/>
    </source>
</evidence>
<proteinExistence type="inferred from homology"/>
<comment type="pathway">
    <text evidence="7">Carbohydrate biosynthesis; dTDP-L-rhamnose biosynthesis.</text>
</comment>
<accession>A0AAU7ZTP6</accession>
<dbReference type="SUPFAM" id="SSF51182">
    <property type="entry name" value="RmlC-like cupins"/>
    <property type="match status" value="1"/>
</dbReference>
<feature type="active site" description="Proton donor" evidence="5">
    <location>
        <position position="134"/>
    </location>
</feature>
<dbReference type="KEGG" id="tpsc:RBB77_05355"/>
<name>A0AAU7ZTP6_9BACT</name>
<reference evidence="8" key="2">
    <citation type="journal article" date="2024" name="Environ. Microbiol.">
        <title>Genome analysis and description of Tunturibacter gen. nov. expands the diversity of Terriglobia in tundra soils.</title>
        <authorList>
            <person name="Messyasz A."/>
            <person name="Mannisto M.K."/>
            <person name="Kerkhof L.J."/>
            <person name="Haggblom M.M."/>
        </authorList>
    </citation>
    <scope>NUCLEOTIDE SEQUENCE</scope>
    <source>
        <strain evidence="8">X5P6</strain>
    </source>
</reference>
<comment type="function">
    <text evidence="2 7">Catalyzes the epimerization of the C3' and C5'positions of dTDP-6-deoxy-D-xylo-4-hexulose, forming dTDP-6-deoxy-L-lyxo-4-hexulose.</text>
</comment>
<reference evidence="8" key="1">
    <citation type="submission" date="2023-08" db="EMBL/GenBank/DDBJ databases">
        <authorList>
            <person name="Messyasz A."/>
            <person name="Mannisto M.K."/>
            <person name="Kerkhof L.J."/>
            <person name="Haggblom M."/>
        </authorList>
    </citation>
    <scope>NUCLEOTIDE SEQUENCE</scope>
    <source>
        <strain evidence="8">X5P6</strain>
    </source>
</reference>
<evidence type="ECO:0000313" key="8">
    <source>
        <dbReference type="EMBL" id="XCB34322.1"/>
    </source>
</evidence>
<organism evidence="8">
    <name type="scientific">Tunturiibacter psychrotolerans</name>
    <dbReference type="NCBI Taxonomy" id="3069686"/>
    <lineage>
        <taxon>Bacteria</taxon>
        <taxon>Pseudomonadati</taxon>
        <taxon>Acidobacteriota</taxon>
        <taxon>Terriglobia</taxon>
        <taxon>Terriglobales</taxon>
        <taxon>Acidobacteriaceae</taxon>
        <taxon>Tunturiibacter</taxon>
    </lineage>
</organism>
<dbReference type="CDD" id="cd00438">
    <property type="entry name" value="cupin_RmlC"/>
    <property type="match status" value="1"/>
</dbReference>
<dbReference type="EC" id="5.1.3.13" evidence="3 7"/>
<dbReference type="PANTHER" id="PTHR21047">
    <property type="entry name" value="DTDP-6-DEOXY-D-GLUCOSE-3,5 EPIMERASE"/>
    <property type="match status" value="1"/>
</dbReference>
<sequence>MQVLETPLRDVKLIQPQRFGDSRGWFAEVFNQSTFAAAGLSAHFVQDNQSFSVKGVLRGLHYQLGKPQGKLVRVLSGHIWDVAVDLRRESPDFGKWAGFYLKTESSADHLQLLWIPERFAHGFLVLSDTAEVLYKTTNIYHPQGERSILWNDSTLAIDWPLEALNGIPPSVSAKDALGRHFLEAELPPVEVPHLV</sequence>
<dbReference type="InterPro" id="IPR000888">
    <property type="entry name" value="RmlC-like"/>
</dbReference>
<dbReference type="AlphaFoldDB" id="A0AAU7ZTP6"/>
<gene>
    <name evidence="8" type="primary">rfbC</name>
    <name evidence="8" type="ORF">RBB77_05355</name>
</gene>
<evidence type="ECO:0000256" key="6">
    <source>
        <dbReference type="PIRSR" id="PIRSR600888-3"/>
    </source>
</evidence>
<comment type="subunit">
    <text evidence="7">Homodimer.</text>
</comment>
<comment type="catalytic activity">
    <reaction evidence="1 7">
        <text>dTDP-4-dehydro-6-deoxy-alpha-D-glucose = dTDP-4-dehydro-beta-L-rhamnose</text>
        <dbReference type="Rhea" id="RHEA:16969"/>
        <dbReference type="ChEBI" id="CHEBI:57649"/>
        <dbReference type="ChEBI" id="CHEBI:62830"/>
        <dbReference type="EC" id="5.1.3.13"/>
    </reaction>
</comment>
<dbReference type="Gene3D" id="2.60.120.10">
    <property type="entry name" value="Jelly Rolls"/>
    <property type="match status" value="1"/>
</dbReference>
<dbReference type="GO" id="GO:0019305">
    <property type="term" value="P:dTDP-rhamnose biosynthetic process"/>
    <property type="evidence" value="ECO:0007669"/>
    <property type="project" value="UniProtKB-UniRule"/>
</dbReference>
<feature type="site" description="Participates in a stacking interaction with the thymidine ring of dTDP-4-oxo-6-deoxyglucose" evidence="6">
    <location>
        <position position="140"/>
    </location>
</feature>
<dbReference type="GO" id="GO:0008830">
    <property type="term" value="F:dTDP-4-dehydrorhamnose 3,5-epimerase activity"/>
    <property type="evidence" value="ECO:0007669"/>
    <property type="project" value="UniProtKB-UniRule"/>
</dbReference>
<dbReference type="GO" id="GO:0005829">
    <property type="term" value="C:cytosol"/>
    <property type="evidence" value="ECO:0007669"/>
    <property type="project" value="TreeGrafter"/>
</dbReference>
<dbReference type="InterPro" id="IPR014710">
    <property type="entry name" value="RmlC-like_jellyroll"/>
</dbReference>
<dbReference type="EMBL" id="CP132942">
    <property type="protein sequence ID" value="XCB34322.1"/>
    <property type="molecule type" value="Genomic_DNA"/>
</dbReference>